<comment type="caution">
    <text evidence="6">The sequence shown here is derived from an EMBL/GenBank/DDBJ whole genome shotgun (WGS) entry which is preliminary data.</text>
</comment>
<dbReference type="Proteomes" id="UP000474159">
    <property type="component" value="Unassembled WGS sequence"/>
</dbReference>
<dbReference type="CDD" id="cd00038">
    <property type="entry name" value="CAP_ED"/>
    <property type="match status" value="1"/>
</dbReference>
<dbReference type="InterPro" id="IPR036388">
    <property type="entry name" value="WH-like_DNA-bd_sf"/>
</dbReference>
<dbReference type="Gene3D" id="2.60.120.10">
    <property type="entry name" value="Jelly Rolls"/>
    <property type="match status" value="1"/>
</dbReference>
<evidence type="ECO:0000259" key="5">
    <source>
        <dbReference type="PROSITE" id="PS51063"/>
    </source>
</evidence>
<evidence type="ECO:0000256" key="4">
    <source>
        <dbReference type="SAM" id="MobiDB-lite"/>
    </source>
</evidence>
<dbReference type="OrthoDB" id="7584044at2"/>
<name>A0A6L3T4P3_9HYPH</name>
<organism evidence="6 7">
    <name type="scientific">Methylobacterium soli</name>
    <dbReference type="NCBI Taxonomy" id="553447"/>
    <lineage>
        <taxon>Bacteria</taxon>
        <taxon>Pseudomonadati</taxon>
        <taxon>Pseudomonadota</taxon>
        <taxon>Alphaproteobacteria</taxon>
        <taxon>Hyphomicrobiales</taxon>
        <taxon>Methylobacteriaceae</taxon>
        <taxon>Methylobacterium</taxon>
    </lineage>
</organism>
<dbReference type="InterPro" id="IPR014710">
    <property type="entry name" value="RmlC-like_jellyroll"/>
</dbReference>
<feature type="domain" description="HTH crp-type" evidence="5">
    <location>
        <begin position="166"/>
        <end position="240"/>
    </location>
</feature>
<keyword evidence="1" id="KW-0805">Transcription regulation</keyword>
<keyword evidence="7" id="KW-1185">Reference proteome</keyword>
<evidence type="ECO:0000256" key="3">
    <source>
        <dbReference type="ARBA" id="ARBA00023163"/>
    </source>
</evidence>
<dbReference type="InterPro" id="IPR036390">
    <property type="entry name" value="WH_DNA-bd_sf"/>
</dbReference>
<dbReference type="EMBL" id="VZZK01000007">
    <property type="protein sequence ID" value="KAB1079925.1"/>
    <property type="molecule type" value="Genomic_DNA"/>
</dbReference>
<feature type="region of interest" description="Disordered" evidence="4">
    <location>
        <begin position="291"/>
        <end position="315"/>
    </location>
</feature>
<dbReference type="SUPFAM" id="SSF51206">
    <property type="entry name" value="cAMP-binding domain-like"/>
    <property type="match status" value="1"/>
</dbReference>
<keyword evidence="3" id="KW-0804">Transcription</keyword>
<dbReference type="SMART" id="SM00419">
    <property type="entry name" value="HTH_CRP"/>
    <property type="match status" value="1"/>
</dbReference>
<dbReference type="InterPro" id="IPR012318">
    <property type="entry name" value="HTH_CRP"/>
</dbReference>
<proteinExistence type="predicted"/>
<dbReference type="Gene3D" id="1.10.10.10">
    <property type="entry name" value="Winged helix-like DNA-binding domain superfamily/Winged helix DNA-binding domain"/>
    <property type="match status" value="1"/>
</dbReference>
<gene>
    <name evidence="6" type="ORF">F6X53_09260</name>
</gene>
<accession>A0A6L3T4P3</accession>
<dbReference type="AlphaFoldDB" id="A0A6L3T4P3"/>
<keyword evidence="2" id="KW-0238">DNA-binding</keyword>
<dbReference type="PANTHER" id="PTHR24567">
    <property type="entry name" value="CRP FAMILY TRANSCRIPTIONAL REGULATORY PROTEIN"/>
    <property type="match status" value="1"/>
</dbReference>
<dbReference type="GO" id="GO:0003700">
    <property type="term" value="F:DNA-binding transcription factor activity"/>
    <property type="evidence" value="ECO:0007669"/>
    <property type="project" value="TreeGrafter"/>
</dbReference>
<dbReference type="RefSeq" id="WP_150999719.1">
    <property type="nucleotide sequence ID" value="NZ_BPQY01000208.1"/>
</dbReference>
<dbReference type="SUPFAM" id="SSF46785">
    <property type="entry name" value="Winged helix' DNA-binding domain"/>
    <property type="match status" value="1"/>
</dbReference>
<dbReference type="GO" id="GO:0003677">
    <property type="term" value="F:DNA binding"/>
    <property type="evidence" value="ECO:0007669"/>
    <property type="project" value="UniProtKB-KW"/>
</dbReference>
<feature type="compositionally biased region" description="Low complexity" evidence="4">
    <location>
        <begin position="298"/>
        <end position="307"/>
    </location>
</feature>
<reference evidence="6 7" key="1">
    <citation type="submission" date="2019-09" db="EMBL/GenBank/DDBJ databases">
        <title>YIM 48816 draft genome.</title>
        <authorList>
            <person name="Jiang L."/>
        </authorList>
    </citation>
    <scope>NUCLEOTIDE SEQUENCE [LARGE SCALE GENOMIC DNA]</scope>
    <source>
        <strain evidence="6 7">YIM 48816</strain>
    </source>
</reference>
<dbReference type="GO" id="GO:0005829">
    <property type="term" value="C:cytosol"/>
    <property type="evidence" value="ECO:0007669"/>
    <property type="project" value="TreeGrafter"/>
</dbReference>
<dbReference type="InterPro" id="IPR018490">
    <property type="entry name" value="cNMP-bd_dom_sf"/>
</dbReference>
<evidence type="ECO:0000313" key="7">
    <source>
        <dbReference type="Proteomes" id="UP000474159"/>
    </source>
</evidence>
<dbReference type="Pfam" id="PF13545">
    <property type="entry name" value="HTH_Crp_2"/>
    <property type="match status" value="1"/>
</dbReference>
<dbReference type="PANTHER" id="PTHR24567:SF68">
    <property type="entry name" value="DNA-BINDING TRANSCRIPTIONAL DUAL REGULATOR CRP"/>
    <property type="match status" value="1"/>
</dbReference>
<sequence length="315" mass="34308">MRDLQSIHAASPLRRAAPDFPTRNPLVRKLEHFASLSEADRLVLERLSAEARTVDPHVDLIREGDVPEEAVLMLDGFAGRYKLRQTGSRQIMTYLLPGDLCDVDAPYLGRMDHAVGTLSTAAVARIPRGLLGEVMQQHPAIARALRLAKLAEEATTREWLVNLGTRSALERLAHLFCEVLARLEVVGLARQDTCRLPISQIDLADTLGLSNVHVNRVLQELRRQGLLEFHGRTLRILDLGRVRDIAEFSTSYLQPGFSPSEHALARPTLRCPEQGRDGLAGGMVGAGRAPFPGGGAAPGQDGAGPLARIVEADQA</sequence>
<evidence type="ECO:0000313" key="6">
    <source>
        <dbReference type="EMBL" id="KAB1079925.1"/>
    </source>
</evidence>
<dbReference type="InterPro" id="IPR050397">
    <property type="entry name" value="Env_Response_Regulators"/>
</dbReference>
<evidence type="ECO:0000256" key="2">
    <source>
        <dbReference type="ARBA" id="ARBA00023125"/>
    </source>
</evidence>
<evidence type="ECO:0000256" key="1">
    <source>
        <dbReference type="ARBA" id="ARBA00023015"/>
    </source>
</evidence>
<dbReference type="PROSITE" id="PS51063">
    <property type="entry name" value="HTH_CRP_2"/>
    <property type="match status" value="1"/>
</dbReference>
<dbReference type="InterPro" id="IPR000595">
    <property type="entry name" value="cNMP-bd_dom"/>
</dbReference>
<protein>
    <submittedName>
        <fullName evidence="6">Crp/Fnr family transcriptional regulator</fullName>
    </submittedName>
</protein>